<dbReference type="Proteomes" id="UP000240536">
    <property type="component" value="Segment"/>
</dbReference>
<accession>A0A2I7QHX3</accession>
<evidence type="ECO:0000256" key="1">
    <source>
        <dbReference type="SAM" id="Coils"/>
    </source>
</evidence>
<dbReference type="InterPro" id="IPR024413">
    <property type="entry name" value="Phage_phiKZ_Orf92_int-head"/>
</dbReference>
<dbReference type="Pfam" id="PF12699">
    <property type="entry name" value="phiKZ_IP"/>
    <property type="match status" value="1"/>
</dbReference>
<reference evidence="3" key="1">
    <citation type="submission" date="2017-12" db="EMBL/GenBank/DDBJ databases">
        <title>Phage resistance in Vibrio sp. unravels a complex metabolic adaptation strategy.</title>
        <authorList>
            <person name="Skliros D."/>
            <person name="Kalatzis P.G."/>
            <person name="Katharios P."/>
            <person name="Flemetakis E."/>
        </authorList>
    </citation>
    <scope>NUCLEOTIDE SEQUENCE [LARGE SCALE GENOMIC DNA]</scope>
</reference>
<gene>
    <name evidence="2" type="ORF">Aphrodite1_0094</name>
</gene>
<feature type="coiled-coil region" evidence="1">
    <location>
        <begin position="19"/>
        <end position="76"/>
    </location>
</feature>
<protein>
    <submittedName>
        <fullName evidence="2">Uncharacterized protein</fullName>
    </submittedName>
</protein>
<keyword evidence="1" id="KW-0175">Coiled coil</keyword>
<keyword evidence="3" id="KW-1185">Reference proteome</keyword>
<organism evidence="2 3">
    <name type="scientific">Vibrio phage Aphrodite1</name>
    <dbReference type="NCBI Taxonomy" id="2070057"/>
    <lineage>
        <taxon>Viruses</taxon>
        <taxon>Duplodnaviria</taxon>
        <taxon>Heunggongvirae</taxon>
        <taxon>Uroviricota</taxon>
        <taxon>Caudoviricetes</taxon>
        <taxon>Chimalliviridae</taxon>
        <taxon>Gorgonvirinae</taxon>
        <taxon>Aphroditevirus</taxon>
        <taxon>Aphroditevirus aphrodite1</taxon>
    </lineage>
</organism>
<dbReference type="EMBL" id="MG720308">
    <property type="protein sequence ID" value="AUR80968.1"/>
    <property type="molecule type" value="Genomic_DNA"/>
</dbReference>
<evidence type="ECO:0000313" key="2">
    <source>
        <dbReference type="EMBL" id="AUR80968.1"/>
    </source>
</evidence>
<proteinExistence type="predicted"/>
<name>A0A2I7QHX3_9CAUD</name>
<evidence type="ECO:0000313" key="3">
    <source>
        <dbReference type="Proteomes" id="UP000240536"/>
    </source>
</evidence>
<sequence>MKGVMAARLRARVAGIESLDMTEEEVVQLVEEVAEKKVDNEVKEISKEVEKLADKVEEEAELVEELEEVVEGMEGLINSGNPNPAALSILYHRAERIHTKLGGTTTMPRSGVENLTTKTLEAHAIVGLESFSDTLKNVGEFGKDLVRRSIQFLIDLWNSIMGSESRIKRQMKELNEKLDKNGVKEKVKLGPWANMYPAYSTLDETKKDQAQLANNLLDMAQTFLDNIEKHITNEGELVSHCSDFQKGIETFYNKETSELTKSGDFTLYRVSLGPGIRYYSGEIKTFGDAKKFLNSIRILPYLTDKVESKEVSSVFTKTDLKRFLNEHVPRHLTNVKNSKTAIKNVERDINQILAKGPKPELQGLLKAYLSALTNIFSGVMRSNQRIIKVDLEMVKVHIA</sequence>